<accession>A0A1J7I5C3</accession>
<feature type="non-terminal residue" evidence="1">
    <location>
        <position position="1"/>
    </location>
</feature>
<gene>
    <name evidence="1" type="ORF">CONLIGDRAFT_586985</name>
</gene>
<dbReference type="AlphaFoldDB" id="A0A1J7I5C3"/>
<dbReference type="Proteomes" id="UP000182658">
    <property type="component" value="Unassembled WGS sequence"/>
</dbReference>
<proteinExistence type="predicted"/>
<name>A0A1J7I5C3_9PEZI</name>
<organism evidence="1 2">
    <name type="scientific">Coniochaeta ligniaria NRRL 30616</name>
    <dbReference type="NCBI Taxonomy" id="1408157"/>
    <lineage>
        <taxon>Eukaryota</taxon>
        <taxon>Fungi</taxon>
        <taxon>Dikarya</taxon>
        <taxon>Ascomycota</taxon>
        <taxon>Pezizomycotina</taxon>
        <taxon>Sordariomycetes</taxon>
        <taxon>Sordariomycetidae</taxon>
        <taxon>Coniochaetales</taxon>
        <taxon>Coniochaetaceae</taxon>
        <taxon>Coniochaeta</taxon>
    </lineage>
</organism>
<dbReference type="EMBL" id="KV875111">
    <property type="protein sequence ID" value="OIW22645.1"/>
    <property type="molecule type" value="Genomic_DNA"/>
</dbReference>
<dbReference type="OrthoDB" id="5282002at2759"/>
<evidence type="ECO:0000313" key="1">
    <source>
        <dbReference type="EMBL" id="OIW22645.1"/>
    </source>
</evidence>
<reference evidence="1 2" key="1">
    <citation type="submission" date="2016-10" db="EMBL/GenBank/DDBJ databases">
        <title>Draft genome sequence of Coniochaeta ligniaria NRRL30616, a lignocellulolytic fungus for bioabatement of inhibitors in plant biomass hydrolysates.</title>
        <authorList>
            <consortium name="DOE Joint Genome Institute"/>
            <person name="Jimenez D.J."/>
            <person name="Hector R.E."/>
            <person name="Riley R."/>
            <person name="Sun H."/>
            <person name="Grigoriev I.V."/>
            <person name="Van Elsas J.D."/>
            <person name="Nichols N.N."/>
        </authorList>
    </citation>
    <scope>NUCLEOTIDE SEQUENCE [LARGE SCALE GENOMIC DNA]</scope>
    <source>
        <strain evidence="1 2">NRRL 30616</strain>
    </source>
</reference>
<dbReference type="InParanoid" id="A0A1J7I5C3"/>
<keyword evidence="2" id="KW-1185">Reference proteome</keyword>
<dbReference type="STRING" id="1408157.A0A1J7I5C3"/>
<protein>
    <submittedName>
        <fullName evidence="1">Uncharacterized protein</fullName>
    </submittedName>
</protein>
<sequence>WLILEKMLDIPRDLTYEKAGKIRHTIVLAPKRADYQDRWDFKKPTPFTRIAKRRFRKDGLLLLFGYPRLGFDSPNI</sequence>
<evidence type="ECO:0000313" key="2">
    <source>
        <dbReference type="Proteomes" id="UP000182658"/>
    </source>
</evidence>